<evidence type="ECO:0000313" key="1">
    <source>
        <dbReference type="EMBL" id="KIN93901.1"/>
    </source>
</evidence>
<protein>
    <submittedName>
        <fullName evidence="1">Uncharacterized protein</fullName>
    </submittedName>
</protein>
<dbReference type="OrthoDB" id="3271141at2759"/>
<dbReference type="EMBL" id="KN832127">
    <property type="protein sequence ID" value="KIN93901.1"/>
    <property type="molecule type" value="Genomic_DNA"/>
</dbReference>
<dbReference type="InParanoid" id="A0A0C3J8A1"/>
<gene>
    <name evidence="1" type="ORF">M404DRAFT_169884</name>
</gene>
<evidence type="ECO:0000313" key="2">
    <source>
        <dbReference type="Proteomes" id="UP000054217"/>
    </source>
</evidence>
<reference evidence="2" key="2">
    <citation type="submission" date="2015-01" db="EMBL/GenBank/DDBJ databases">
        <title>Evolutionary Origins and Diversification of the Mycorrhizal Mutualists.</title>
        <authorList>
            <consortium name="DOE Joint Genome Institute"/>
            <consortium name="Mycorrhizal Genomics Consortium"/>
            <person name="Kohler A."/>
            <person name="Kuo A."/>
            <person name="Nagy L.G."/>
            <person name="Floudas D."/>
            <person name="Copeland A."/>
            <person name="Barry K.W."/>
            <person name="Cichocki N."/>
            <person name="Veneault-Fourrey C."/>
            <person name="LaButti K."/>
            <person name="Lindquist E.A."/>
            <person name="Lipzen A."/>
            <person name="Lundell T."/>
            <person name="Morin E."/>
            <person name="Murat C."/>
            <person name="Riley R."/>
            <person name="Ohm R."/>
            <person name="Sun H."/>
            <person name="Tunlid A."/>
            <person name="Henrissat B."/>
            <person name="Grigoriev I.V."/>
            <person name="Hibbett D.S."/>
            <person name="Martin F."/>
        </authorList>
    </citation>
    <scope>NUCLEOTIDE SEQUENCE [LARGE SCALE GENOMIC DNA]</scope>
    <source>
        <strain evidence="2">Marx 270</strain>
    </source>
</reference>
<dbReference type="HOGENOM" id="CLU_034218_0_0_1"/>
<name>A0A0C3J8A1_PISTI</name>
<accession>A0A0C3J8A1</accession>
<organism evidence="1 2">
    <name type="scientific">Pisolithus tinctorius Marx 270</name>
    <dbReference type="NCBI Taxonomy" id="870435"/>
    <lineage>
        <taxon>Eukaryota</taxon>
        <taxon>Fungi</taxon>
        <taxon>Dikarya</taxon>
        <taxon>Basidiomycota</taxon>
        <taxon>Agaricomycotina</taxon>
        <taxon>Agaricomycetes</taxon>
        <taxon>Agaricomycetidae</taxon>
        <taxon>Boletales</taxon>
        <taxon>Sclerodermatineae</taxon>
        <taxon>Pisolithaceae</taxon>
        <taxon>Pisolithus</taxon>
    </lineage>
</organism>
<sequence>MTTTDNFRVDLSNTPSSAWNTSASHVFAASFCDAHPGCGRSLKAIFNAWAVHFNYLRQVYAKQQMVAREEQARISNLASGYTNEQDYESPLASMRSLLQLYNWRLRVALCHSGSYPSAVSVVEQLGPAGMSSDESEHDISHGEWTYRITRKAWRSATVTAMLHVLDALHLQAQYQQQWNATAGAWPHLRVPSSQLSNREPPLGLPKNFYVQEHLSSLTLEGLDNLLLQEDIPLNIPPAIVV</sequence>
<dbReference type="AlphaFoldDB" id="A0A0C3J8A1"/>
<dbReference type="STRING" id="870435.A0A0C3J8A1"/>
<reference evidence="1 2" key="1">
    <citation type="submission" date="2014-04" db="EMBL/GenBank/DDBJ databases">
        <authorList>
            <consortium name="DOE Joint Genome Institute"/>
            <person name="Kuo A."/>
            <person name="Kohler A."/>
            <person name="Costa M.D."/>
            <person name="Nagy L.G."/>
            <person name="Floudas D."/>
            <person name="Copeland A."/>
            <person name="Barry K.W."/>
            <person name="Cichocki N."/>
            <person name="Veneault-Fourrey C."/>
            <person name="LaButti K."/>
            <person name="Lindquist E.A."/>
            <person name="Lipzen A."/>
            <person name="Lundell T."/>
            <person name="Morin E."/>
            <person name="Murat C."/>
            <person name="Sun H."/>
            <person name="Tunlid A."/>
            <person name="Henrissat B."/>
            <person name="Grigoriev I.V."/>
            <person name="Hibbett D.S."/>
            <person name="Martin F."/>
            <person name="Nordberg H.P."/>
            <person name="Cantor M.N."/>
            <person name="Hua S.X."/>
        </authorList>
    </citation>
    <scope>NUCLEOTIDE SEQUENCE [LARGE SCALE GENOMIC DNA]</scope>
    <source>
        <strain evidence="1 2">Marx 270</strain>
    </source>
</reference>
<dbReference type="Proteomes" id="UP000054217">
    <property type="component" value="Unassembled WGS sequence"/>
</dbReference>
<keyword evidence="2" id="KW-1185">Reference proteome</keyword>
<proteinExistence type="predicted"/>